<dbReference type="Pfam" id="PF13288">
    <property type="entry name" value="DXPR_C"/>
    <property type="match status" value="1"/>
</dbReference>
<dbReference type="Gene3D" id="3.40.50.720">
    <property type="entry name" value="NAD(P)-binding Rossmann-like Domain"/>
    <property type="match status" value="1"/>
</dbReference>
<dbReference type="SUPFAM" id="SSF55347">
    <property type="entry name" value="Glyceraldehyde-3-phosphate dehydrogenase-like, C-terminal domain"/>
    <property type="match status" value="1"/>
</dbReference>
<evidence type="ECO:0000256" key="3">
    <source>
        <dbReference type="ARBA" id="ARBA00005094"/>
    </source>
</evidence>
<dbReference type="PIRSF" id="PIRSF006205">
    <property type="entry name" value="Dxp_reductismrs"/>
    <property type="match status" value="1"/>
</dbReference>
<dbReference type="GO" id="GO:0070402">
    <property type="term" value="F:NADPH binding"/>
    <property type="evidence" value="ECO:0007669"/>
    <property type="project" value="InterPro"/>
</dbReference>
<dbReference type="Pfam" id="PF02670">
    <property type="entry name" value="DXP_reductoisom"/>
    <property type="match status" value="1"/>
</dbReference>
<evidence type="ECO:0000256" key="1">
    <source>
        <dbReference type="ARBA" id="ARBA00001936"/>
    </source>
</evidence>
<evidence type="ECO:0000256" key="7">
    <source>
        <dbReference type="ARBA" id="ARBA00022857"/>
    </source>
</evidence>
<evidence type="ECO:0000256" key="9">
    <source>
        <dbReference type="ARBA" id="ARBA00023211"/>
    </source>
</evidence>
<keyword evidence="7" id="KW-0521">NADP</keyword>
<protein>
    <recommendedName>
        <fullName evidence="5">1-deoxy-D-xylulose-5-phosphate reductoisomerase</fullName>
        <ecNumber evidence="5">1.1.1.267</ecNumber>
    </recommendedName>
</protein>
<dbReference type="PANTHER" id="PTHR30525:SF0">
    <property type="entry name" value="1-DEOXY-D-XYLULOSE 5-PHOSPHATE REDUCTOISOMERASE, CHLOROPLASTIC"/>
    <property type="match status" value="1"/>
</dbReference>
<dbReference type="Pfam" id="PF08436">
    <property type="entry name" value="DXP_redisom_C"/>
    <property type="match status" value="1"/>
</dbReference>
<comment type="cofactor">
    <cofactor evidence="2">
        <name>Mg(2+)</name>
        <dbReference type="ChEBI" id="CHEBI:18420"/>
    </cofactor>
</comment>
<evidence type="ECO:0000259" key="12">
    <source>
        <dbReference type="Pfam" id="PF02670"/>
    </source>
</evidence>
<comment type="catalytic activity">
    <reaction evidence="11">
        <text>2-C-methyl-D-erythritol 4-phosphate + NADP(+) = 1-deoxy-D-xylulose 5-phosphate + NADPH + H(+)</text>
        <dbReference type="Rhea" id="RHEA:13717"/>
        <dbReference type="ChEBI" id="CHEBI:15378"/>
        <dbReference type="ChEBI" id="CHEBI:57783"/>
        <dbReference type="ChEBI" id="CHEBI:57792"/>
        <dbReference type="ChEBI" id="CHEBI:58262"/>
        <dbReference type="ChEBI" id="CHEBI:58349"/>
        <dbReference type="EC" id="1.1.1.267"/>
    </reaction>
    <physiologicalReaction direction="right-to-left" evidence="11">
        <dbReference type="Rhea" id="RHEA:13719"/>
    </physiologicalReaction>
</comment>
<proteinExistence type="inferred from homology"/>
<gene>
    <name evidence="15" type="ORF">ASZ90_005785</name>
</gene>
<evidence type="ECO:0000259" key="13">
    <source>
        <dbReference type="Pfam" id="PF08436"/>
    </source>
</evidence>
<comment type="cofactor">
    <cofactor evidence="1">
        <name>Mn(2+)</name>
        <dbReference type="ChEBI" id="CHEBI:29035"/>
    </cofactor>
</comment>
<feature type="domain" description="1-deoxy-D-xylulose 5-phosphate reductoisomerase N-terminal" evidence="12">
    <location>
        <begin position="4"/>
        <end position="131"/>
    </location>
</feature>
<keyword evidence="8 15" id="KW-0560">Oxidoreductase</keyword>
<evidence type="ECO:0000256" key="2">
    <source>
        <dbReference type="ARBA" id="ARBA00001946"/>
    </source>
</evidence>
<dbReference type="SUPFAM" id="SSF69055">
    <property type="entry name" value="1-deoxy-D-xylulose-5-phosphate reductoisomerase, C-terminal domain"/>
    <property type="match status" value="1"/>
</dbReference>
<evidence type="ECO:0000313" key="15">
    <source>
        <dbReference type="EMBL" id="KUG24408.1"/>
    </source>
</evidence>
<dbReference type="NCBIfam" id="NF009114">
    <property type="entry name" value="PRK12464.1"/>
    <property type="match status" value="1"/>
</dbReference>
<evidence type="ECO:0000256" key="5">
    <source>
        <dbReference type="ARBA" id="ARBA00012366"/>
    </source>
</evidence>
<dbReference type="GO" id="GO:0030604">
    <property type="term" value="F:1-deoxy-D-xylulose-5-phosphate reductoisomerase activity"/>
    <property type="evidence" value="ECO:0007669"/>
    <property type="project" value="UniProtKB-EC"/>
</dbReference>
<keyword evidence="6" id="KW-0479">Metal-binding</keyword>
<comment type="similarity">
    <text evidence="4">Belongs to the DXR family.</text>
</comment>
<dbReference type="EC" id="1.1.1.267" evidence="5"/>
<dbReference type="GO" id="GO:0016853">
    <property type="term" value="F:isomerase activity"/>
    <property type="evidence" value="ECO:0007669"/>
    <property type="project" value="UniProtKB-KW"/>
</dbReference>
<keyword evidence="10" id="KW-0414">Isoprene biosynthesis</keyword>
<dbReference type="PANTHER" id="PTHR30525">
    <property type="entry name" value="1-DEOXY-D-XYLULOSE 5-PHOSPHATE REDUCTOISOMERASE"/>
    <property type="match status" value="1"/>
</dbReference>
<evidence type="ECO:0000256" key="6">
    <source>
        <dbReference type="ARBA" id="ARBA00022723"/>
    </source>
</evidence>
<evidence type="ECO:0000259" key="14">
    <source>
        <dbReference type="Pfam" id="PF13288"/>
    </source>
</evidence>
<organism evidence="15">
    <name type="scientific">hydrocarbon metagenome</name>
    <dbReference type="NCBI Taxonomy" id="938273"/>
    <lineage>
        <taxon>unclassified sequences</taxon>
        <taxon>metagenomes</taxon>
        <taxon>ecological metagenomes</taxon>
    </lineage>
</organism>
<evidence type="ECO:0000256" key="8">
    <source>
        <dbReference type="ARBA" id="ARBA00023002"/>
    </source>
</evidence>
<feature type="domain" description="DXP reductoisomerase C-terminal" evidence="14">
    <location>
        <begin position="260"/>
        <end position="376"/>
    </location>
</feature>
<dbReference type="AlphaFoldDB" id="A0A0W8FU18"/>
<dbReference type="FunFam" id="3.40.50.720:FF:000045">
    <property type="entry name" value="1-deoxy-D-xylulose 5-phosphate reductoisomerase"/>
    <property type="match status" value="1"/>
</dbReference>
<dbReference type="EMBL" id="LNQE01000849">
    <property type="protein sequence ID" value="KUG24408.1"/>
    <property type="molecule type" value="Genomic_DNA"/>
</dbReference>
<feature type="domain" description="1-deoxy-D-xylulose 5-phosphate reductoisomerase C-terminal" evidence="13">
    <location>
        <begin position="145"/>
        <end position="228"/>
    </location>
</feature>
<dbReference type="GO" id="GO:0030145">
    <property type="term" value="F:manganese ion binding"/>
    <property type="evidence" value="ECO:0007669"/>
    <property type="project" value="TreeGrafter"/>
</dbReference>
<name>A0A0W8FU18_9ZZZZ</name>
<dbReference type="HAMAP" id="MF_00183">
    <property type="entry name" value="DXP_reductoisom"/>
    <property type="match status" value="1"/>
</dbReference>
<dbReference type="InterPro" id="IPR013512">
    <property type="entry name" value="DXP_reductoisomerase_N"/>
</dbReference>
<dbReference type="InterPro" id="IPR003821">
    <property type="entry name" value="DXP_reductoisomerase"/>
</dbReference>
<dbReference type="Gene3D" id="1.10.1740.10">
    <property type="match status" value="1"/>
</dbReference>
<keyword evidence="9" id="KW-0464">Manganese</keyword>
<keyword evidence="15" id="KW-0413">Isomerase</keyword>
<dbReference type="InterPro" id="IPR013644">
    <property type="entry name" value="DXP_reductoisomerase_C"/>
</dbReference>
<dbReference type="InterPro" id="IPR036291">
    <property type="entry name" value="NAD(P)-bd_dom_sf"/>
</dbReference>
<evidence type="ECO:0000256" key="11">
    <source>
        <dbReference type="ARBA" id="ARBA00048543"/>
    </source>
</evidence>
<evidence type="ECO:0000256" key="4">
    <source>
        <dbReference type="ARBA" id="ARBA00006825"/>
    </source>
</evidence>
<dbReference type="SUPFAM" id="SSF51735">
    <property type="entry name" value="NAD(P)-binding Rossmann-fold domains"/>
    <property type="match status" value="1"/>
</dbReference>
<dbReference type="NCBIfam" id="TIGR00243">
    <property type="entry name" value="Dxr"/>
    <property type="match status" value="1"/>
</dbReference>
<reference evidence="15" key="1">
    <citation type="journal article" date="2015" name="Proc. Natl. Acad. Sci. U.S.A.">
        <title>Networks of energetic and metabolic interactions define dynamics in microbial communities.</title>
        <authorList>
            <person name="Embree M."/>
            <person name="Liu J.K."/>
            <person name="Al-Bassam M.M."/>
            <person name="Zengler K."/>
        </authorList>
    </citation>
    <scope>NUCLEOTIDE SEQUENCE</scope>
</reference>
<comment type="pathway">
    <text evidence="3">Isoprenoid biosynthesis; isopentenyl diphosphate biosynthesis via DXP pathway; isopentenyl diphosphate from 1-deoxy-D-xylulose 5-phosphate: step 1/6.</text>
</comment>
<accession>A0A0W8FU18</accession>
<evidence type="ECO:0000256" key="10">
    <source>
        <dbReference type="ARBA" id="ARBA00023229"/>
    </source>
</evidence>
<dbReference type="UniPathway" id="UPA00056">
    <property type="reaction ID" value="UER00092"/>
</dbReference>
<sequence>MKKITILGSTGSIGLSALDVIEKNSQLFQVEALTAGKNIKLLKKQIEKFKPKAVAVSKKETALKLRELLTNKNKVKVLYDEEGLKEVASFPSSDIVISAIAGSAGLVPTLAAIEAGKDIALANKETMVMAGEIVTGKAAKKRVKIIPVDSEHSAIFQCLEGQNIKNLRRIILTASGGPFLNFTGNELKNVTLSQTLRHPNWKMGRKVTIDSASMMNKGLEIIEAKWFFNIDISRIDVLIHPQSIVHSMVEFNDGAFLAQMGVPDMKVPIAYALTYPERIMNNLQSLNLVRIGKLEFGSPDMKKFPCLRLAYAAGLCGGTAPVVLNAADEIAVSAFMENKIRFIDLPGIIEKVLNRHNTVNDPSLEDILHADLWAKRETGKIIERMM</sequence>
<dbReference type="InterPro" id="IPR036169">
    <property type="entry name" value="DXPR_C_sf"/>
</dbReference>
<dbReference type="GO" id="GO:0051484">
    <property type="term" value="P:isopentenyl diphosphate biosynthetic process, methylerythritol 4-phosphate pathway involved in terpenoid biosynthetic process"/>
    <property type="evidence" value="ECO:0007669"/>
    <property type="project" value="TreeGrafter"/>
</dbReference>
<comment type="caution">
    <text evidence="15">The sequence shown here is derived from an EMBL/GenBank/DDBJ whole genome shotgun (WGS) entry which is preliminary data.</text>
</comment>
<dbReference type="InterPro" id="IPR026877">
    <property type="entry name" value="DXPR_C"/>
</dbReference>